<protein>
    <submittedName>
        <fullName evidence="7">Uncharacterized membrane protein YidH (DUF202 family)</fullName>
    </submittedName>
</protein>
<feature type="domain" description="DUF202" evidence="6">
    <location>
        <begin position="10"/>
        <end position="74"/>
    </location>
</feature>
<name>A0ABS4TJH3_9PSEU</name>
<evidence type="ECO:0000256" key="1">
    <source>
        <dbReference type="ARBA" id="ARBA00004127"/>
    </source>
</evidence>
<feature type="transmembrane region" description="Helical" evidence="5">
    <location>
        <begin position="21"/>
        <end position="41"/>
    </location>
</feature>
<evidence type="ECO:0000313" key="8">
    <source>
        <dbReference type="Proteomes" id="UP001519332"/>
    </source>
</evidence>
<proteinExistence type="predicted"/>
<evidence type="ECO:0000313" key="7">
    <source>
        <dbReference type="EMBL" id="MBP2323996.1"/>
    </source>
</evidence>
<accession>A0ABS4TJH3</accession>
<evidence type="ECO:0000256" key="3">
    <source>
        <dbReference type="ARBA" id="ARBA00022989"/>
    </source>
</evidence>
<evidence type="ECO:0000259" key="6">
    <source>
        <dbReference type="Pfam" id="PF02656"/>
    </source>
</evidence>
<keyword evidence="8" id="KW-1185">Reference proteome</keyword>
<dbReference type="EMBL" id="JAGINW010000001">
    <property type="protein sequence ID" value="MBP2323996.1"/>
    <property type="molecule type" value="Genomic_DNA"/>
</dbReference>
<evidence type="ECO:0000256" key="2">
    <source>
        <dbReference type="ARBA" id="ARBA00022692"/>
    </source>
</evidence>
<feature type="transmembrane region" description="Helical" evidence="5">
    <location>
        <begin position="87"/>
        <end position="109"/>
    </location>
</feature>
<organism evidence="7 8">
    <name type="scientific">Kibdelosporangium banguiense</name>
    <dbReference type="NCBI Taxonomy" id="1365924"/>
    <lineage>
        <taxon>Bacteria</taxon>
        <taxon>Bacillati</taxon>
        <taxon>Actinomycetota</taxon>
        <taxon>Actinomycetes</taxon>
        <taxon>Pseudonocardiales</taxon>
        <taxon>Pseudonocardiaceae</taxon>
        <taxon>Kibdelosporangium</taxon>
    </lineage>
</organism>
<gene>
    <name evidence="7" type="ORF">JOF56_004381</name>
</gene>
<keyword evidence="2 5" id="KW-0812">Transmembrane</keyword>
<dbReference type="RefSeq" id="WP_245378346.1">
    <property type="nucleotide sequence ID" value="NZ_JAGINW010000001.1"/>
</dbReference>
<keyword evidence="4 5" id="KW-0472">Membrane</keyword>
<keyword evidence="3 5" id="KW-1133">Transmembrane helix</keyword>
<dbReference type="Proteomes" id="UP001519332">
    <property type="component" value="Unassembled WGS sequence"/>
</dbReference>
<dbReference type="Pfam" id="PF02656">
    <property type="entry name" value="DUF202"/>
    <property type="match status" value="1"/>
</dbReference>
<dbReference type="InterPro" id="IPR003807">
    <property type="entry name" value="DUF202"/>
</dbReference>
<comment type="subcellular location">
    <subcellularLocation>
        <location evidence="1">Endomembrane system</location>
        <topology evidence="1">Multi-pass membrane protein</topology>
    </subcellularLocation>
</comment>
<evidence type="ECO:0000256" key="5">
    <source>
        <dbReference type="SAM" id="Phobius"/>
    </source>
</evidence>
<evidence type="ECO:0000256" key="4">
    <source>
        <dbReference type="ARBA" id="ARBA00023136"/>
    </source>
</evidence>
<reference evidence="7 8" key="1">
    <citation type="submission" date="2021-03" db="EMBL/GenBank/DDBJ databases">
        <title>Sequencing the genomes of 1000 actinobacteria strains.</title>
        <authorList>
            <person name="Klenk H.-P."/>
        </authorList>
    </citation>
    <scope>NUCLEOTIDE SEQUENCE [LARGE SCALE GENOMIC DNA]</scope>
    <source>
        <strain evidence="7 8">DSM 46670</strain>
    </source>
</reference>
<sequence length="111" mass="12142">MNKMNRQPWDPGLQIERTALAWIRTCLSLIAVALVAFRFAAHQSLPLALGLAAAILPLAFATIWLAWRRYRTSAARLDAGERLPGGLLALMMTAVTVLTGVLGLAYVLLER</sequence>
<comment type="caution">
    <text evidence="7">The sequence shown here is derived from an EMBL/GenBank/DDBJ whole genome shotgun (WGS) entry which is preliminary data.</text>
</comment>
<feature type="transmembrane region" description="Helical" evidence="5">
    <location>
        <begin position="47"/>
        <end position="67"/>
    </location>
</feature>